<dbReference type="PANTHER" id="PTHR48043">
    <property type="entry name" value="EG:EG0003.4 PROTEIN-RELATED"/>
    <property type="match status" value="1"/>
</dbReference>
<name>A0AAJ2DNW3_9BACI</name>
<dbReference type="AlphaFoldDB" id="A0AAJ2DNW3"/>
<dbReference type="Proteomes" id="UP001248134">
    <property type="component" value="Unassembled WGS sequence"/>
</dbReference>
<dbReference type="SUPFAM" id="SSF53756">
    <property type="entry name" value="UDP-Glycosyltransferase/glycogen phosphorylase"/>
    <property type="match status" value="1"/>
</dbReference>
<dbReference type="GO" id="GO:0008194">
    <property type="term" value="F:UDP-glycosyltransferase activity"/>
    <property type="evidence" value="ECO:0007669"/>
    <property type="project" value="InterPro"/>
</dbReference>
<dbReference type="Pfam" id="PF00201">
    <property type="entry name" value="UDPGT"/>
    <property type="match status" value="1"/>
</dbReference>
<dbReference type="CDD" id="cd03784">
    <property type="entry name" value="GT1_Gtf-like"/>
    <property type="match status" value="1"/>
</dbReference>
<dbReference type="NCBIfam" id="TIGR01426">
    <property type="entry name" value="MGT"/>
    <property type="match status" value="1"/>
</dbReference>
<dbReference type="FunFam" id="3.40.50.2000:FF:000072">
    <property type="entry name" value="Glycosyl transferase"/>
    <property type="match status" value="1"/>
</dbReference>
<proteinExistence type="inferred from homology"/>
<reference evidence="4" key="2">
    <citation type="submission" date="2019-07" db="EMBL/GenBank/DDBJ databases">
        <title>Phylogenomic Reclassification of ATCC Bacillus Strains and Various Taxa within the Genus Bacillus.</title>
        <authorList>
            <person name="Riojas M.A."/>
            <person name="Frank A.M."/>
            <person name="Fenn S.L."/>
            <person name="King S.P."/>
            <person name="Brower S.M."/>
            <person name="Hazbon M.H."/>
        </authorList>
    </citation>
    <scope>NUCLEOTIDE SEQUENCE</scope>
    <source>
        <strain evidence="4">NR-12239</strain>
    </source>
</reference>
<evidence type="ECO:0000256" key="2">
    <source>
        <dbReference type="ARBA" id="ARBA00022676"/>
    </source>
</evidence>
<evidence type="ECO:0000313" key="4">
    <source>
        <dbReference type="EMBL" id="MDR4329171.1"/>
    </source>
</evidence>
<dbReference type="Gene3D" id="3.40.50.2000">
    <property type="entry name" value="Glycogen Phosphorylase B"/>
    <property type="match status" value="2"/>
</dbReference>
<keyword evidence="3 4" id="KW-0808">Transferase</keyword>
<dbReference type="EMBL" id="VLYX01000051">
    <property type="protein sequence ID" value="MDR4329171.1"/>
    <property type="molecule type" value="Genomic_DNA"/>
</dbReference>
<accession>A0AAJ2DNW3</accession>
<protein>
    <submittedName>
        <fullName evidence="4">Glycosyl transferase</fullName>
    </submittedName>
</protein>
<dbReference type="InterPro" id="IPR050271">
    <property type="entry name" value="UDP-glycosyltransferase"/>
</dbReference>
<evidence type="ECO:0000256" key="1">
    <source>
        <dbReference type="ARBA" id="ARBA00009995"/>
    </source>
</evidence>
<dbReference type="PANTHER" id="PTHR48043:SF145">
    <property type="entry name" value="FI06409P-RELATED"/>
    <property type="match status" value="1"/>
</dbReference>
<comment type="similarity">
    <text evidence="1">Belongs to the UDP-glycosyltransferase family.</text>
</comment>
<dbReference type="GO" id="GO:0016758">
    <property type="term" value="F:hexosyltransferase activity"/>
    <property type="evidence" value="ECO:0007669"/>
    <property type="project" value="InterPro"/>
</dbReference>
<comment type="caution">
    <text evidence="4">The sequence shown here is derived from an EMBL/GenBank/DDBJ whole genome shotgun (WGS) entry which is preliminary data.</text>
</comment>
<organism evidence="4 7">
    <name type="scientific">Bacillus pseudomycoides</name>
    <dbReference type="NCBI Taxonomy" id="64104"/>
    <lineage>
        <taxon>Bacteria</taxon>
        <taxon>Bacillati</taxon>
        <taxon>Bacillota</taxon>
        <taxon>Bacilli</taxon>
        <taxon>Bacillales</taxon>
        <taxon>Bacillaceae</taxon>
        <taxon>Bacillus</taxon>
        <taxon>Bacillus cereus group</taxon>
    </lineage>
</organism>
<dbReference type="InterPro" id="IPR002213">
    <property type="entry name" value="UDP_glucos_trans"/>
</dbReference>
<dbReference type="InterPro" id="IPR006326">
    <property type="entry name" value="UDPGT_MGT-like"/>
</dbReference>
<reference evidence="5 6" key="1">
    <citation type="submission" date="2017-09" db="EMBL/GenBank/DDBJ databases">
        <title>Large-scale bioinformatics analysis of Bacillus genomes uncovers conserved roles of natural products in bacterial physiology.</title>
        <authorList>
            <consortium name="Agbiome Team Llc"/>
            <person name="Bleich R.M."/>
            <person name="Grubbs K.J."/>
            <person name="Santa Maria K.C."/>
            <person name="Allen S.E."/>
            <person name="Farag S."/>
            <person name="Shank E.A."/>
            <person name="Bowers A."/>
        </authorList>
    </citation>
    <scope>NUCLEOTIDE SEQUENCE [LARGE SCALE GENOMIC DNA]</scope>
    <source>
        <strain evidence="5 6">AFS037265</strain>
    </source>
</reference>
<gene>
    <name evidence="5" type="ORF">COF81_29345</name>
    <name evidence="4" type="ORF">FOS08_25850</name>
</gene>
<dbReference type="EMBL" id="NUTL01000211">
    <property type="protein sequence ID" value="PHE85169.1"/>
    <property type="molecule type" value="Genomic_DNA"/>
</dbReference>
<evidence type="ECO:0000313" key="5">
    <source>
        <dbReference type="EMBL" id="PHE85169.1"/>
    </source>
</evidence>
<evidence type="ECO:0000313" key="6">
    <source>
        <dbReference type="Proteomes" id="UP000221918"/>
    </source>
</evidence>
<sequence>MERFFMSKALVINFPAEGHINPTIGLVNELVNRGEEVIYYCEEEYRHKLKNIDVEFRNYGDYLKEINLKNRMKDMFHPLQMMYRFLRVTENAIPFLLEEITREKYDYMIYDQHFLLGRILAEMLPIPTIASCTTFAMNKEMLEEIPLGNIESNPTSPLVEECQMIVNRISDRYGVNVDSLEQLFHYESDMTLVFTSKYFQPHAHCFNHTFKFIGPSITSRQEIVEFPLYRLDGKEVIYISMGTELNKQPEFYEKCLHAFKEFNGIVVISVGKEIEMRRFLNMPPHFIIRPYVPQLEVLKYTDVFITHGGMNSVSEGLYYDTPLVVLPITNDQPFVAKRVEDLNAGLTLDYTKITSDLLKETVRNVLNNKTYREGSKIIGQSLREAGGCKKAVDAIFQFKREFLSSSLDK</sequence>
<keyword evidence="2" id="KW-0328">Glycosyltransferase</keyword>
<dbReference type="Proteomes" id="UP000221918">
    <property type="component" value="Unassembled WGS sequence"/>
</dbReference>
<evidence type="ECO:0000256" key="3">
    <source>
        <dbReference type="ARBA" id="ARBA00022679"/>
    </source>
</evidence>
<evidence type="ECO:0000313" key="7">
    <source>
        <dbReference type="Proteomes" id="UP001248134"/>
    </source>
</evidence>